<comment type="caution">
    <text evidence="2">The sequence shown here is derived from an EMBL/GenBank/DDBJ whole genome shotgun (WGS) entry which is preliminary data.</text>
</comment>
<evidence type="ECO:0000256" key="1">
    <source>
        <dbReference type="SAM" id="SignalP"/>
    </source>
</evidence>
<sequence length="206" mass="23180">MISSKIIIYLSILVQVLLGNSQYFYEELTDLDMYSATEFNIYQNETSESIDEFNNNFTTSYLPVEKNSSENNTLVRNTESADISSTISTTTMINKMSEKDISENNDELTQDYIPSTTPLDFSSNTKQTTTKNSTLKIAKSMESTSIIPKIITSVMIESTTKATTIESSTKISKSYILAYFNSTEELKISLKQLIILVFFSIIVCSN</sequence>
<name>A0A3M7RPK0_BRAPC</name>
<feature type="signal peptide" evidence="1">
    <location>
        <begin position="1"/>
        <end position="21"/>
    </location>
</feature>
<protein>
    <submittedName>
        <fullName evidence="2">Uncharacterized protein</fullName>
    </submittedName>
</protein>
<proteinExistence type="predicted"/>
<accession>A0A3M7RPK0</accession>
<dbReference type="Proteomes" id="UP000276133">
    <property type="component" value="Unassembled WGS sequence"/>
</dbReference>
<evidence type="ECO:0000313" key="2">
    <source>
        <dbReference type="EMBL" id="RNA25255.1"/>
    </source>
</evidence>
<gene>
    <name evidence="2" type="ORF">BpHYR1_003174</name>
</gene>
<evidence type="ECO:0000313" key="3">
    <source>
        <dbReference type="Proteomes" id="UP000276133"/>
    </source>
</evidence>
<organism evidence="2 3">
    <name type="scientific">Brachionus plicatilis</name>
    <name type="common">Marine rotifer</name>
    <name type="synonym">Brachionus muelleri</name>
    <dbReference type="NCBI Taxonomy" id="10195"/>
    <lineage>
        <taxon>Eukaryota</taxon>
        <taxon>Metazoa</taxon>
        <taxon>Spiralia</taxon>
        <taxon>Gnathifera</taxon>
        <taxon>Rotifera</taxon>
        <taxon>Eurotatoria</taxon>
        <taxon>Monogononta</taxon>
        <taxon>Pseudotrocha</taxon>
        <taxon>Ploima</taxon>
        <taxon>Brachionidae</taxon>
        <taxon>Brachionus</taxon>
    </lineage>
</organism>
<dbReference type="AlphaFoldDB" id="A0A3M7RPK0"/>
<feature type="chain" id="PRO_5018322119" evidence="1">
    <location>
        <begin position="22"/>
        <end position="206"/>
    </location>
</feature>
<dbReference type="EMBL" id="REGN01002954">
    <property type="protein sequence ID" value="RNA25255.1"/>
    <property type="molecule type" value="Genomic_DNA"/>
</dbReference>
<keyword evidence="1" id="KW-0732">Signal</keyword>
<reference evidence="2 3" key="1">
    <citation type="journal article" date="2018" name="Sci. Rep.">
        <title>Genomic signatures of local adaptation to the degree of environmental predictability in rotifers.</title>
        <authorList>
            <person name="Franch-Gras L."/>
            <person name="Hahn C."/>
            <person name="Garcia-Roger E.M."/>
            <person name="Carmona M.J."/>
            <person name="Serra M."/>
            <person name="Gomez A."/>
        </authorList>
    </citation>
    <scope>NUCLEOTIDE SEQUENCE [LARGE SCALE GENOMIC DNA]</scope>
    <source>
        <strain evidence="2">HYR1</strain>
    </source>
</reference>
<keyword evidence="3" id="KW-1185">Reference proteome</keyword>